<dbReference type="SUPFAM" id="SSF51905">
    <property type="entry name" value="FAD/NAD(P)-binding domain"/>
    <property type="match status" value="1"/>
</dbReference>
<keyword evidence="5" id="KW-0560">Oxidoreductase</keyword>
<dbReference type="Proteomes" id="UP000256324">
    <property type="component" value="Unassembled WGS sequence"/>
</dbReference>
<accession>A0ABX9I7I0</accession>
<comment type="caution">
    <text evidence="7">The sequence shown here is derived from an EMBL/GenBank/DDBJ whole genome shotgun (WGS) entry which is preliminary data.</text>
</comment>
<evidence type="ECO:0000259" key="6">
    <source>
        <dbReference type="Pfam" id="PF26311"/>
    </source>
</evidence>
<keyword evidence="8" id="KW-1185">Reference proteome</keyword>
<organism evidence="7 8">
    <name type="scientific">Cutibacterium namnetense</name>
    <dbReference type="NCBI Taxonomy" id="1574624"/>
    <lineage>
        <taxon>Bacteria</taxon>
        <taxon>Bacillati</taxon>
        <taxon>Actinomycetota</taxon>
        <taxon>Actinomycetes</taxon>
        <taxon>Propionibacteriales</taxon>
        <taxon>Propionibacteriaceae</taxon>
        <taxon>Cutibacterium</taxon>
    </lineage>
</organism>
<keyword evidence="3" id="KW-0285">Flavoprotein</keyword>
<gene>
    <name evidence="7" type="ORF">CP880_11195</name>
</gene>
<feature type="domain" description="FixC-like C-terminal" evidence="6">
    <location>
        <begin position="367"/>
        <end position="430"/>
    </location>
</feature>
<proteinExistence type="inferred from homology"/>
<evidence type="ECO:0000313" key="8">
    <source>
        <dbReference type="Proteomes" id="UP000256324"/>
    </source>
</evidence>
<dbReference type="PANTHER" id="PTHR43624:SF2">
    <property type="entry name" value="ELECTRON TRANSFER FLAVOPROTEIN-QUINONE OXIDOREDUCTASE YDIS-RELATED"/>
    <property type="match status" value="1"/>
</dbReference>
<evidence type="ECO:0000256" key="2">
    <source>
        <dbReference type="ARBA" id="ARBA00006796"/>
    </source>
</evidence>
<reference evidence="7 8" key="1">
    <citation type="submission" date="2017-09" db="EMBL/GenBank/DDBJ databases">
        <authorList>
            <person name="Bumgarner R.E."/>
        </authorList>
    </citation>
    <scope>NUCLEOTIDE SEQUENCE [LARGE SCALE GENOMIC DNA]</scope>
    <source>
        <strain evidence="7 8">T34998</strain>
    </source>
</reference>
<sequence>MTQEEVFDVVVVGAGIAGSVCALQLARQGHEVVLLERGAEPGSKNLSGGVFYCRVMDEVFPDFARVAPVDRRITRNVVSFCNDGSWVNVDYWDSRLADPVSAVTVRRAVLDAWLVERCEEEGVMVMPGVRVDELVREGDQVVGVRAGEEELRARVVIAADGVNSFLSRDSGLREREPRNHLAVGVKSVIGLAPATIEERFHLRDGEGAAYAMVGDVTRGLGGGGFLYTNTESVSVGVVVRLDALEASGESSSGLHDHLLSHPLVSSLVEGGELLEYGCHLVAEGGQVMQHDLVRPGLMVIGDAAGFTLNTGLTVRGMDLAAQSAISAARAAHRALQTGDLSEQAMAGYLEDYRSTFLGRDMATYSAAPGFLENHRLYDTYGPLLADILHEVYHLDTTPRRHLVPTAVGVLRRRGPRATTLARDIASAARAL</sequence>
<dbReference type="InterPro" id="IPR036188">
    <property type="entry name" value="FAD/NAD-bd_sf"/>
</dbReference>
<dbReference type="Pfam" id="PF12831">
    <property type="entry name" value="FAD_oxidored"/>
    <property type="match status" value="1"/>
</dbReference>
<keyword evidence="4" id="KW-0274">FAD</keyword>
<dbReference type="EMBL" id="PCZS01000005">
    <property type="protein sequence ID" value="REB68121.1"/>
    <property type="molecule type" value="Genomic_DNA"/>
</dbReference>
<dbReference type="PRINTS" id="PR00420">
    <property type="entry name" value="RNGMNOXGNASE"/>
</dbReference>
<dbReference type="InterPro" id="IPR039651">
    <property type="entry name" value="FixC-like"/>
</dbReference>
<evidence type="ECO:0000256" key="1">
    <source>
        <dbReference type="ARBA" id="ARBA00001974"/>
    </source>
</evidence>
<dbReference type="PANTHER" id="PTHR43624">
    <property type="entry name" value="ELECTRON TRANSFER FLAVOPROTEIN-QUINONE OXIDOREDUCTASE YDIS-RELATED"/>
    <property type="match status" value="1"/>
</dbReference>
<evidence type="ECO:0000256" key="3">
    <source>
        <dbReference type="ARBA" id="ARBA00022630"/>
    </source>
</evidence>
<evidence type="ECO:0000256" key="4">
    <source>
        <dbReference type="ARBA" id="ARBA00022827"/>
    </source>
</evidence>
<dbReference type="Gene3D" id="3.50.50.60">
    <property type="entry name" value="FAD/NAD(P)-binding domain"/>
    <property type="match status" value="1"/>
</dbReference>
<evidence type="ECO:0000256" key="5">
    <source>
        <dbReference type="ARBA" id="ARBA00023002"/>
    </source>
</evidence>
<comment type="similarity">
    <text evidence="2">Belongs to the ETF-QO/FixC family.</text>
</comment>
<protein>
    <submittedName>
        <fullName evidence="7">FAD-dependent oxidoreductase</fullName>
    </submittedName>
</protein>
<dbReference type="InterPro" id="IPR059103">
    <property type="entry name" value="FixC-like_C"/>
</dbReference>
<evidence type="ECO:0000313" key="7">
    <source>
        <dbReference type="EMBL" id="REB68121.1"/>
    </source>
</evidence>
<dbReference type="RefSeq" id="WP_115939584.1">
    <property type="nucleotide sequence ID" value="NZ_PCZS01000005.1"/>
</dbReference>
<dbReference type="SUPFAM" id="SSF54373">
    <property type="entry name" value="FAD-linked reductases, C-terminal domain"/>
    <property type="match status" value="1"/>
</dbReference>
<name>A0ABX9I7I0_9ACTN</name>
<comment type="cofactor">
    <cofactor evidence="1">
        <name>FAD</name>
        <dbReference type="ChEBI" id="CHEBI:57692"/>
    </cofactor>
</comment>
<dbReference type="Pfam" id="PF26311">
    <property type="entry name" value="ETF-QO_FixC_C"/>
    <property type="match status" value="1"/>
</dbReference>